<feature type="transmembrane region" description="Helical" evidence="3">
    <location>
        <begin position="247"/>
        <end position="269"/>
    </location>
</feature>
<feature type="transmembrane region" description="Helical" evidence="3">
    <location>
        <begin position="491"/>
        <end position="510"/>
    </location>
</feature>
<feature type="coiled-coil region" evidence="1">
    <location>
        <begin position="521"/>
        <end position="560"/>
    </location>
</feature>
<feature type="transmembrane region" description="Helical" evidence="3">
    <location>
        <begin position="290"/>
        <end position="309"/>
    </location>
</feature>
<feature type="transmembrane region" description="Helical" evidence="3">
    <location>
        <begin position="461"/>
        <end position="485"/>
    </location>
</feature>
<keyword evidence="3" id="KW-0812">Transmembrane</keyword>
<accession>A0A7S2UAY0</accession>
<feature type="compositionally biased region" description="Basic and acidic residues" evidence="2">
    <location>
        <begin position="72"/>
        <end position="84"/>
    </location>
</feature>
<protein>
    <submittedName>
        <fullName evidence="4">Uncharacterized protein</fullName>
    </submittedName>
</protein>
<feature type="compositionally biased region" description="Acidic residues" evidence="2">
    <location>
        <begin position="374"/>
        <end position="385"/>
    </location>
</feature>
<name>A0A7S2UAY0_9STRA</name>
<gene>
    <name evidence="4" type="ORF">ASEP1449_LOCUS5950</name>
</gene>
<feature type="region of interest" description="Disordered" evidence="2">
    <location>
        <begin position="369"/>
        <end position="406"/>
    </location>
</feature>
<evidence type="ECO:0000256" key="1">
    <source>
        <dbReference type="SAM" id="Coils"/>
    </source>
</evidence>
<feature type="transmembrane region" description="Helical" evidence="3">
    <location>
        <begin position="213"/>
        <end position="232"/>
    </location>
</feature>
<organism evidence="4">
    <name type="scientific">Attheya septentrionalis</name>
    <dbReference type="NCBI Taxonomy" id="420275"/>
    <lineage>
        <taxon>Eukaryota</taxon>
        <taxon>Sar</taxon>
        <taxon>Stramenopiles</taxon>
        <taxon>Ochrophyta</taxon>
        <taxon>Bacillariophyta</taxon>
        <taxon>Coscinodiscophyceae</taxon>
        <taxon>Chaetocerotophycidae</taxon>
        <taxon>Chaetocerotales</taxon>
        <taxon>Attheyaceae</taxon>
        <taxon>Attheya</taxon>
    </lineage>
</organism>
<dbReference type="AlphaFoldDB" id="A0A7S2UAY0"/>
<sequence>MSLFSFWLGSGVDDDEEDAEVFYNPDHAPKEEEKDVSEDVKSNSADAASPDTPSKQGGASAGANGDAQNIEVEAKRETTVRFKDEEEVDVEEEEGGEEDEVAPSLSKSTRLKGYITLSVASVISYSSAMESRTAQRSYSSPESASTVNGTSDDYSVLYSLVVVPATQEQQRYAMAAAMVSFIISIFCIFCHLDSYTCLAKYWKTKLFGPKATSFEMWLLIFMVVWWVVATWLNTSIRGIAGDGKGQFNLYFSTWVSCYASIWTLEKWVVAAGHSSYRAFMASWPHRAPGWIRLFVLSLSNMLCFLDLYFNWDDDQNQATDTGLTPDLVENIFANVSDSQWTWLIFVTAFTAPVALCFALAEVFRFTKPKNHPTDDDDNSDSDDGDQSPKASEDEGVKSPPSQNNLFRDKRDVHLSHSIEYGDDTNATLHELREAQYDLFPTPEEEDEDDTKKTDLENYIEGGVLFLLVIFWIPTVTVATIPGGAASLWGNAYFFTWACSIMVIDTCVWWIRDWRRSIHDAFQRQEDQYRRAKLEILQREEQKLRQRRQQVELAKLQQQQQERSAATSTGTLSAITYPLRALTSQDANDTTPQKRDLRIVTSPSSDGM</sequence>
<feature type="region of interest" description="Disordered" evidence="2">
    <location>
        <begin position="1"/>
        <end position="105"/>
    </location>
</feature>
<feature type="region of interest" description="Disordered" evidence="2">
    <location>
        <begin position="582"/>
        <end position="607"/>
    </location>
</feature>
<feature type="compositionally biased region" description="Acidic residues" evidence="2">
    <location>
        <begin position="85"/>
        <end position="101"/>
    </location>
</feature>
<feature type="compositionally biased region" description="Polar residues" evidence="2">
    <location>
        <begin position="43"/>
        <end position="57"/>
    </location>
</feature>
<proteinExistence type="predicted"/>
<dbReference type="EMBL" id="HBHQ01008839">
    <property type="protein sequence ID" value="CAD9814125.1"/>
    <property type="molecule type" value="Transcribed_RNA"/>
</dbReference>
<keyword evidence="3" id="KW-1133">Transmembrane helix</keyword>
<reference evidence="4" key="1">
    <citation type="submission" date="2021-01" db="EMBL/GenBank/DDBJ databases">
        <authorList>
            <person name="Corre E."/>
            <person name="Pelletier E."/>
            <person name="Niang G."/>
            <person name="Scheremetjew M."/>
            <person name="Finn R."/>
            <person name="Kale V."/>
            <person name="Holt S."/>
            <person name="Cochrane G."/>
            <person name="Meng A."/>
            <person name="Brown T."/>
            <person name="Cohen L."/>
        </authorList>
    </citation>
    <scope>NUCLEOTIDE SEQUENCE</scope>
    <source>
        <strain evidence="4">CCMP2084</strain>
    </source>
</reference>
<evidence type="ECO:0000256" key="2">
    <source>
        <dbReference type="SAM" id="MobiDB-lite"/>
    </source>
</evidence>
<keyword evidence="1" id="KW-0175">Coiled coil</keyword>
<keyword evidence="3" id="KW-0472">Membrane</keyword>
<feature type="compositionally biased region" description="Basic and acidic residues" evidence="2">
    <location>
        <begin position="27"/>
        <end position="41"/>
    </location>
</feature>
<evidence type="ECO:0000256" key="3">
    <source>
        <dbReference type="SAM" id="Phobius"/>
    </source>
</evidence>
<feature type="transmembrane region" description="Helical" evidence="3">
    <location>
        <begin position="172"/>
        <end position="192"/>
    </location>
</feature>
<feature type="transmembrane region" description="Helical" evidence="3">
    <location>
        <begin position="340"/>
        <end position="360"/>
    </location>
</feature>
<evidence type="ECO:0000313" key="4">
    <source>
        <dbReference type="EMBL" id="CAD9814125.1"/>
    </source>
</evidence>